<protein>
    <submittedName>
        <fullName evidence="6">Iron-containing alcohol dehydrogenase</fullName>
    </submittedName>
</protein>
<sequence>MLPKYYEFFCPVKILSGRKALSNLPYELSQLGSTKCLIVTDKGVVGAKLIELVKTVFADSDCVIGAIFEDTPVDSSNRVVNEIAKIYKANSCDSIVAVGGGSAIDTAKGVNIVISENTDDLLKLQGVDRIKGPMEPFIVVPTTAGTGSEVTTAAIIYNEDARVKMAFMSHKLYPNIAILDPEMTRTMPPRITAASGMDALTHAIEAYYCLQKNPVSDAYAAAAIHLIRDNLPAAVEHGDNIEARMAMANAALLAGMAFSNSMVGIVHSLAHACGGVAHVAHGIANSILLPFGMEYNIDRVPDYLAEVALLFDPTLQEKNSKQLAQKAVNAVRDLAIQLNKLCDLPLTLSQARVSEDQLEKIAQVSINDGAVTYNPEDVTYDEALAVLKKAF</sequence>
<dbReference type="CDD" id="cd14865">
    <property type="entry name" value="Fe-ADH-like"/>
    <property type="match status" value="1"/>
</dbReference>
<keyword evidence="2" id="KW-0560">Oxidoreductase</keyword>
<evidence type="ECO:0000259" key="5">
    <source>
        <dbReference type="Pfam" id="PF25137"/>
    </source>
</evidence>
<gene>
    <name evidence="6" type="ORF">ACFL27_02925</name>
</gene>
<evidence type="ECO:0000256" key="2">
    <source>
        <dbReference type="ARBA" id="ARBA00023002"/>
    </source>
</evidence>
<evidence type="ECO:0000313" key="6">
    <source>
        <dbReference type="EMBL" id="MFC1849140.1"/>
    </source>
</evidence>
<dbReference type="Pfam" id="PF25137">
    <property type="entry name" value="ADH_Fe_C"/>
    <property type="match status" value="1"/>
</dbReference>
<dbReference type="InterPro" id="IPR056798">
    <property type="entry name" value="ADH_Fe_C"/>
</dbReference>
<dbReference type="Gene3D" id="1.20.1090.10">
    <property type="entry name" value="Dehydroquinate synthase-like - alpha domain"/>
    <property type="match status" value="1"/>
</dbReference>
<keyword evidence="7" id="KW-1185">Reference proteome</keyword>
<evidence type="ECO:0000256" key="1">
    <source>
        <dbReference type="ARBA" id="ARBA00007358"/>
    </source>
</evidence>
<evidence type="ECO:0000256" key="3">
    <source>
        <dbReference type="ARBA" id="ARBA00023027"/>
    </source>
</evidence>
<comment type="caution">
    <text evidence="6">The sequence shown here is derived from an EMBL/GenBank/DDBJ whole genome shotgun (WGS) entry which is preliminary data.</text>
</comment>
<feature type="domain" description="Fe-containing alcohol dehydrogenase-like C-terminal" evidence="5">
    <location>
        <begin position="192"/>
        <end position="391"/>
    </location>
</feature>
<dbReference type="InterPro" id="IPR001670">
    <property type="entry name" value="ADH_Fe/GldA"/>
</dbReference>
<comment type="similarity">
    <text evidence="1">Belongs to the iron-containing alcohol dehydrogenase family.</text>
</comment>
<dbReference type="Gene3D" id="3.40.50.1970">
    <property type="match status" value="1"/>
</dbReference>
<dbReference type="EMBL" id="JBHPBY010000023">
    <property type="protein sequence ID" value="MFC1849140.1"/>
    <property type="molecule type" value="Genomic_DNA"/>
</dbReference>
<reference evidence="6 7" key="1">
    <citation type="submission" date="2024-09" db="EMBL/GenBank/DDBJ databases">
        <title>Laminarin stimulates single cell rates of sulfate reduction while oxygen inhibits transcriptomic activity in coastal marine sediment.</title>
        <authorList>
            <person name="Lindsay M."/>
            <person name="Orcutt B."/>
            <person name="Emerson D."/>
            <person name="Stepanauskas R."/>
            <person name="D'Angelo T."/>
        </authorList>
    </citation>
    <scope>NUCLEOTIDE SEQUENCE [LARGE SCALE GENOMIC DNA]</scope>
    <source>
        <strain evidence="6">SAG AM-311-K15</strain>
    </source>
</reference>
<dbReference type="PANTHER" id="PTHR11496:SF102">
    <property type="entry name" value="ALCOHOL DEHYDROGENASE 4"/>
    <property type="match status" value="1"/>
</dbReference>
<dbReference type="PANTHER" id="PTHR11496">
    <property type="entry name" value="ALCOHOL DEHYDROGENASE"/>
    <property type="match status" value="1"/>
</dbReference>
<name>A0ABV6YSH2_UNCC1</name>
<proteinExistence type="inferred from homology"/>
<dbReference type="Pfam" id="PF00465">
    <property type="entry name" value="Fe-ADH"/>
    <property type="match status" value="1"/>
</dbReference>
<dbReference type="SUPFAM" id="SSF56796">
    <property type="entry name" value="Dehydroquinate synthase-like"/>
    <property type="match status" value="1"/>
</dbReference>
<dbReference type="PROSITE" id="PS00913">
    <property type="entry name" value="ADH_IRON_1"/>
    <property type="match status" value="1"/>
</dbReference>
<organism evidence="6 7">
    <name type="scientific">candidate division CSSED10-310 bacterium</name>
    <dbReference type="NCBI Taxonomy" id="2855610"/>
    <lineage>
        <taxon>Bacteria</taxon>
        <taxon>Bacteria division CSSED10-310</taxon>
    </lineage>
</organism>
<evidence type="ECO:0000313" key="7">
    <source>
        <dbReference type="Proteomes" id="UP001594351"/>
    </source>
</evidence>
<dbReference type="InterPro" id="IPR039697">
    <property type="entry name" value="Alcohol_dehydrogenase_Fe"/>
</dbReference>
<keyword evidence="3" id="KW-0520">NAD</keyword>
<dbReference type="Proteomes" id="UP001594351">
    <property type="component" value="Unassembled WGS sequence"/>
</dbReference>
<dbReference type="InterPro" id="IPR018211">
    <property type="entry name" value="ADH_Fe_CS"/>
</dbReference>
<feature type="domain" description="Alcohol dehydrogenase iron-type/glycerol dehydrogenase GldA" evidence="4">
    <location>
        <begin position="11"/>
        <end position="181"/>
    </location>
</feature>
<evidence type="ECO:0000259" key="4">
    <source>
        <dbReference type="Pfam" id="PF00465"/>
    </source>
</evidence>
<accession>A0ABV6YSH2</accession>